<dbReference type="Proteomes" id="UP000593566">
    <property type="component" value="Unassembled WGS sequence"/>
</dbReference>
<evidence type="ECO:0000256" key="17">
    <source>
        <dbReference type="PROSITE-ProRule" id="PRU01215"/>
    </source>
</evidence>
<comment type="subcellular location">
    <subcellularLocation>
        <location evidence="2">Cytoplasm</location>
    </subcellularLocation>
</comment>
<feature type="compositionally biased region" description="Low complexity" evidence="18">
    <location>
        <begin position="502"/>
        <end position="518"/>
    </location>
</feature>
<dbReference type="RefSeq" id="XP_037155094.1">
    <property type="nucleotide sequence ID" value="XM_037300268.1"/>
</dbReference>
<dbReference type="InterPro" id="IPR024964">
    <property type="entry name" value="CTLH/CRA"/>
</dbReference>
<evidence type="ECO:0000313" key="22">
    <source>
        <dbReference type="Proteomes" id="UP000593566"/>
    </source>
</evidence>
<dbReference type="Gene3D" id="3.30.40.10">
    <property type="entry name" value="Zinc/RING finger domain, C3HC4 (zinc finger)"/>
    <property type="match status" value="1"/>
</dbReference>
<comment type="similarity">
    <text evidence="3">Belongs to the zinc-containing alcohol dehydrogenase family.</text>
</comment>
<keyword evidence="8" id="KW-0862">Zinc</keyword>
<dbReference type="GO" id="GO:0006062">
    <property type="term" value="P:sorbitol catabolic process"/>
    <property type="evidence" value="ECO:0007669"/>
    <property type="project" value="TreeGrafter"/>
</dbReference>
<comment type="similarity">
    <text evidence="14">Belongs to the RMD5/GID2 family.</text>
</comment>
<sequence>METLLEEHEKLSRKGNLSKSVEDVQKTIDLLVKARDSIVANQNSASVTLAKLQNPVKQSFEAINSDLKDVYKGLGNYSKALDKKFRDKPLPTTDYDALSSHPALINRAIAMHLLREGQFSVASTFLTDATNNPPRPELSPGTPKPYASLEVDLGIDSLKSESLRKQFANMYHILHELKNQQNLLPAIAWARENSDALETRGSNLEFELSKLQFVWLFTGGSNPDDARSLLFGQQQALGYARREFAHFQGRYLREIQQLSGAMAFCPNLAQSPYRRIFHNEDAWDDLANSFTREFCSLLGLSADSPLYIAATAGAIALPTLLKLQTIMKEKRTEWTTQHELPVEIPLPPAYHFHSIFVCPVSKEQTTDENPPMMMPCGHVVAQESLARLSKGSRFKCPYCPSESRPEDSMKLFMLQLHGIGKASAGFSVWGRGRVEWTEEMARILTVPRRFGLARLFAQPHHHQLRFCSACTTTGSPERLHNTAGSKTSSSTTVLADQKAPFTSLSSPPRPSPTSLLRPQNKASMATVTETISLPNVGVFTDPEHKLWVAESGPTLESVKKGQDLKHGEVTIGIKSTGICGSDIHFWHAGRIGPMIVTDTHILGHESAGVILATHPSVTHLKPGDRVAIEPDIICNQCEPCLTGRYNGCLNMRFLSTPPVDGLLRRYVNHPAVWCHKIGDMSFENGALLEPLSVALAGVERAGVKLGDPILICGAGPIGLITLLCAAAAGAEPIVVTDIDEGRLAFAKELVPRVRPFLVERGVGEEEAARAIVRLAGGVQPAIALECTGVESSVNAAVHSVKFGGKVFVIGVGKPEMRLPFMRLSTQEIDLQFQYRYANTWPRAIRLVESGVLQLGRLVTHRFDIEDAVRAFETAADPKTGAIKVQIQSEMDVQW</sequence>
<feature type="domain" description="RING-Gid-type" evidence="20">
    <location>
        <begin position="358"/>
        <end position="399"/>
    </location>
</feature>
<evidence type="ECO:0000259" key="19">
    <source>
        <dbReference type="PROSITE" id="PS50897"/>
    </source>
</evidence>
<evidence type="ECO:0000256" key="10">
    <source>
        <dbReference type="ARBA" id="ARBA00023027"/>
    </source>
</evidence>
<dbReference type="InterPro" id="IPR037683">
    <property type="entry name" value="Rmd5_dRing"/>
</dbReference>
<accession>A0A8H6CNM9</accession>
<feature type="zinc finger region" description="RING-Gid-type" evidence="17">
    <location>
        <begin position="358"/>
        <end position="399"/>
    </location>
</feature>
<organism evidence="21 22">
    <name type="scientific">Letharia lupina</name>
    <dbReference type="NCBI Taxonomy" id="560253"/>
    <lineage>
        <taxon>Eukaryota</taxon>
        <taxon>Fungi</taxon>
        <taxon>Dikarya</taxon>
        <taxon>Ascomycota</taxon>
        <taxon>Pezizomycotina</taxon>
        <taxon>Lecanoromycetes</taxon>
        <taxon>OSLEUM clade</taxon>
        <taxon>Lecanoromycetidae</taxon>
        <taxon>Lecanorales</taxon>
        <taxon>Lecanorineae</taxon>
        <taxon>Parmeliaceae</taxon>
        <taxon>Letharia</taxon>
    </lineage>
</organism>
<dbReference type="InterPro" id="IPR013154">
    <property type="entry name" value="ADH-like_N"/>
</dbReference>
<evidence type="ECO:0000259" key="20">
    <source>
        <dbReference type="PROSITE" id="PS51867"/>
    </source>
</evidence>
<dbReference type="CDD" id="cd05285">
    <property type="entry name" value="sorbitol_DH"/>
    <property type="match status" value="1"/>
</dbReference>
<dbReference type="Pfam" id="PF08240">
    <property type="entry name" value="ADH_N"/>
    <property type="match status" value="1"/>
</dbReference>
<dbReference type="AlphaFoldDB" id="A0A8H6CNM9"/>
<dbReference type="SUPFAM" id="SSF51735">
    <property type="entry name" value="NAD(P)-binding Rossmann-fold domains"/>
    <property type="match status" value="1"/>
</dbReference>
<comment type="catalytic activity">
    <reaction evidence="13">
        <text>L-arabinitol + NAD(+) = L-xylulose + NADH + H(+)</text>
        <dbReference type="Rhea" id="RHEA:16381"/>
        <dbReference type="ChEBI" id="CHEBI:15378"/>
        <dbReference type="ChEBI" id="CHEBI:17399"/>
        <dbReference type="ChEBI" id="CHEBI:18403"/>
        <dbReference type="ChEBI" id="CHEBI:57540"/>
        <dbReference type="ChEBI" id="CHEBI:57945"/>
        <dbReference type="EC" id="1.1.1.12"/>
    </reaction>
</comment>
<keyword evidence="7 17" id="KW-0863">Zinc-finger</keyword>
<protein>
    <recommendedName>
        <fullName evidence="12">L-arabinitol 4-dehydrogenase</fullName>
        <ecNumber evidence="11">1.1.1.12</ecNumber>
    </recommendedName>
    <alternativeName>
        <fullName evidence="16">GID complex catalytic subunit 2</fullName>
    </alternativeName>
    <alternativeName>
        <fullName evidence="15">Glucose-induced degradation protein 2</fullName>
    </alternativeName>
</protein>
<reference evidence="21 22" key="1">
    <citation type="journal article" date="2020" name="Genomics">
        <title>Complete, high-quality genomes from long-read metagenomic sequencing of two wolf lichen thalli reveals enigmatic genome architecture.</title>
        <authorList>
            <person name="McKenzie S.K."/>
            <person name="Walston R.F."/>
            <person name="Allen J.L."/>
        </authorList>
    </citation>
    <scope>NUCLEOTIDE SEQUENCE [LARGE SCALE GENOMIC DNA]</scope>
    <source>
        <strain evidence="21">WasteWater1</strain>
    </source>
</reference>
<dbReference type="InterPro" id="IPR036291">
    <property type="entry name" value="NAD(P)-bd_dom_sf"/>
</dbReference>
<dbReference type="PROSITE" id="PS51867">
    <property type="entry name" value="ZF_RING_GID"/>
    <property type="match status" value="1"/>
</dbReference>
<evidence type="ECO:0000256" key="8">
    <source>
        <dbReference type="ARBA" id="ARBA00022833"/>
    </source>
</evidence>
<dbReference type="InterPro" id="IPR006595">
    <property type="entry name" value="CTLH_C"/>
</dbReference>
<evidence type="ECO:0000256" key="13">
    <source>
        <dbReference type="ARBA" id="ARBA00049317"/>
    </source>
</evidence>
<dbReference type="InterPro" id="IPR013083">
    <property type="entry name" value="Znf_RING/FYVE/PHD"/>
</dbReference>
<dbReference type="PANTHER" id="PTHR43161:SF12">
    <property type="entry name" value="L-ARABINITOL 4-DEHYDROGENASE"/>
    <property type="match status" value="1"/>
</dbReference>
<evidence type="ECO:0000256" key="11">
    <source>
        <dbReference type="ARBA" id="ARBA00038954"/>
    </source>
</evidence>
<dbReference type="GO" id="GO:0008270">
    <property type="term" value="F:zinc ion binding"/>
    <property type="evidence" value="ECO:0007669"/>
    <property type="project" value="UniProtKB-KW"/>
</dbReference>
<dbReference type="GO" id="GO:0050019">
    <property type="term" value="F:L-arabinitol 4-dehydrogenase activity"/>
    <property type="evidence" value="ECO:0007669"/>
    <property type="project" value="UniProtKB-EC"/>
</dbReference>
<dbReference type="Pfam" id="PF13445">
    <property type="entry name" value="zf-RING_UBOX"/>
    <property type="match status" value="1"/>
</dbReference>
<evidence type="ECO:0000256" key="5">
    <source>
        <dbReference type="ARBA" id="ARBA00022490"/>
    </source>
</evidence>
<evidence type="ECO:0000256" key="2">
    <source>
        <dbReference type="ARBA" id="ARBA00004496"/>
    </source>
</evidence>
<evidence type="ECO:0000313" key="21">
    <source>
        <dbReference type="EMBL" id="KAF6226541.1"/>
    </source>
</evidence>
<proteinExistence type="inferred from homology"/>
<evidence type="ECO:0000256" key="14">
    <source>
        <dbReference type="ARBA" id="ARBA00061136"/>
    </source>
</evidence>
<dbReference type="InterPro" id="IPR027370">
    <property type="entry name" value="Znf-RING_euk"/>
</dbReference>
<dbReference type="PANTHER" id="PTHR43161">
    <property type="entry name" value="SORBITOL DEHYDROGENASE"/>
    <property type="match status" value="1"/>
</dbReference>
<dbReference type="Gene3D" id="3.90.180.10">
    <property type="entry name" value="Medium-chain alcohol dehydrogenases, catalytic domain"/>
    <property type="match status" value="1"/>
</dbReference>
<evidence type="ECO:0000256" key="18">
    <source>
        <dbReference type="SAM" id="MobiDB-lite"/>
    </source>
</evidence>
<dbReference type="GeneID" id="59337802"/>
<comment type="subunit">
    <text evidence="4">Homotetramer.</text>
</comment>
<comment type="caution">
    <text evidence="21">The sequence shown here is derived from an EMBL/GenBank/DDBJ whole genome shotgun (WGS) entry which is preliminary data.</text>
</comment>
<dbReference type="SUPFAM" id="SSF50129">
    <property type="entry name" value="GroES-like"/>
    <property type="match status" value="1"/>
</dbReference>
<dbReference type="EMBL" id="JACCJB010000006">
    <property type="protein sequence ID" value="KAF6226541.1"/>
    <property type="molecule type" value="Genomic_DNA"/>
</dbReference>
<dbReference type="GO" id="GO:0005737">
    <property type="term" value="C:cytoplasm"/>
    <property type="evidence" value="ECO:0007669"/>
    <property type="project" value="UniProtKB-SubCell"/>
</dbReference>
<comment type="cofactor">
    <cofactor evidence="1">
        <name>Zn(2+)</name>
        <dbReference type="ChEBI" id="CHEBI:29105"/>
    </cofactor>
</comment>
<dbReference type="Pfam" id="PF10607">
    <property type="entry name" value="CTLH"/>
    <property type="match status" value="1"/>
</dbReference>
<evidence type="ECO:0000256" key="15">
    <source>
        <dbReference type="ARBA" id="ARBA00075398"/>
    </source>
</evidence>
<dbReference type="Gene3D" id="3.40.50.720">
    <property type="entry name" value="NAD(P)-binding Rossmann-like Domain"/>
    <property type="match status" value="1"/>
</dbReference>
<dbReference type="GO" id="GO:0061630">
    <property type="term" value="F:ubiquitin protein ligase activity"/>
    <property type="evidence" value="ECO:0007669"/>
    <property type="project" value="InterPro"/>
</dbReference>
<evidence type="ECO:0000256" key="7">
    <source>
        <dbReference type="ARBA" id="ARBA00022771"/>
    </source>
</evidence>
<dbReference type="PROSITE" id="PS50897">
    <property type="entry name" value="CTLH"/>
    <property type="match status" value="1"/>
</dbReference>
<feature type="domain" description="CTLH" evidence="19">
    <location>
        <begin position="166"/>
        <end position="224"/>
    </location>
</feature>
<dbReference type="EC" id="1.1.1.12" evidence="11"/>
<keyword evidence="10" id="KW-0520">NAD</keyword>
<dbReference type="SUPFAM" id="SSF57850">
    <property type="entry name" value="RING/U-box"/>
    <property type="match status" value="1"/>
</dbReference>
<evidence type="ECO:0000256" key="12">
    <source>
        <dbReference type="ARBA" id="ARBA00039783"/>
    </source>
</evidence>
<keyword evidence="9" id="KW-0560">Oxidoreductase</keyword>
<feature type="region of interest" description="Disordered" evidence="18">
    <location>
        <begin position="499"/>
        <end position="520"/>
    </location>
</feature>
<evidence type="ECO:0000256" key="16">
    <source>
        <dbReference type="ARBA" id="ARBA00080744"/>
    </source>
</evidence>
<keyword evidence="22" id="KW-1185">Reference proteome</keyword>
<evidence type="ECO:0000256" key="9">
    <source>
        <dbReference type="ARBA" id="ARBA00023002"/>
    </source>
</evidence>
<evidence type="ECO:0000256" key="6">
    <source>
        <dbReference type="ARBA" id="ARBA00022723"/>
    </source>
</evidence>
<dbReference type="InterPro" id="IPR044063">
    <property type="entry name" value="ZF_RING_GID"/>
</dbReference>
<dbReference type="CDD" id="cd16652">
    <property type="entry name" value="dRING_Rmd5p-like"/>
    <property type="match status" value="1"/>
</dbReference>
<dbReference type="InterPro" id="IPR045306">
    <property type="entry name" value="SDH-like"/>
</dbReference>
<keyword evidence="6" id="KW-0479">Metal-binding</keyword>
<evidence type="ECO:0000256" key="3">
    <source>
        <dbReference type="ARBA" id="ARBA00008072"/>
    </source>
</evidence>
<keyword evidence="5" id="KW-0963">Cytoplasm</keyword>
<dbReference type="InterPro" id="IPR013149">
    <property type="entry name" value="ADH-like_C"/>
</dbReference>
<evidence type="ECO:0000256" key="1">
    <source>
        <dbReference type="ARBA" id="ARBA00001947"/>
    </source>
</evidence>
<dbReference type="FunFam" id="3.40.50.720:FF:000068">
    <property type="entry name" value="Sorbitol dehydrogenase"/>
    <property type="match status" value="1"/>
</dbReference>
<gene>
    <name evidence="21" type="ORF">HO133_009407</name>
</gene>
<dbReference type="FunFam" id="3.30.40.10:FF:000143">
    <property type="entry name" value="Regulator of gluconeogenesis Rmd5"/>
    <property type="match status" value="1"/>
</dbReference>
<dbReference type="Pfam" id="PF00107">
    <property type="entry name" value="ADH_zinc_N"/>
    <property type="match status" value="1"/>
</dbReference>
<dbReference type="InterPro" id="IPR013144">
    <property type="entry name" value="CRA_dom"/>
</dbReference>
<dbReference type="SMART" id="SM00757">
    <property type="entry name" value="CRA"/>
    <property type="match status" value="1"/>
</dbReference>
<dbReference type="GO" id="GO:0003939">
    <property type="term" value="F:L-iditol 2-dehydrogenase (NAD+) activity"/>
    <property type="evidence" value="ECO:0007669"/>
    <property type="project" value="TreeGrafter"/>
</dbReference>
<evidence type="ECO:0000256" key="4">
    <source>
        <dbReference type="ARBA" id="ARBA00011881"/>
    </source>
</evidence>
<name>A0A8H6CNM9_9LECA</name>
<dbReference type="InterPro" id="IPR011032">
    <property type="entry name" value="GroES-like_sf"/>
</dbReference>